<protein>
    <submittedName>
        <fullName evidence="4">N-terminal nucleophile aminohydrolase</fullName>
    </submittedName>
</protein>
<dbReference type="InterPro" id="IPR000246">
    <property type="entry name" value="Peptidase_T2"/>
</dbReference>
<keyword evidence="5" id="KW-1185">Reference proteome</keyword>
<dbReference type="InterPro" id="IPR037464">
    <property type="entry name" value="Taspase1"/>
</dbReference>
<dbReference type="SUPFAM" id="SSF56235">
    <property type="entry name" value="N-terminal nucleophile aminohydrolases (Ntn hydrolases)"/>
    <property type="match status" value="1"/>
</dbReference>
<evidence type="ECO:0000256" key="1">
    <source>
        <dbReference type="PIRSR" id="PIRSR600246-1"/>
    </source>
</evidence>
<feature type="region of interest" description="Disordered" evidence="3">
    <location>
        <begin position="437"/>
        <end position="465"/>
    </location>
</feature>
<evidence type="ECO:0000256" key="3">
    <source>
        <dbReference type="SAM" id="MobiDB-lite"/>
    </source>
</evidence>
<dbReference type="GO" id="GO:0051604">
    <property type="term" value="P:protein maturation"/>
    <property type="evidence" value="ECO:0007669"/>
    <property type="project" value="TreeGrafter"/>
</dbReference>
<evidence type="ECO:0000313" key="5">
    <source>
        <dbReference type="Proteomes" id="UP000800092"/>
    </source>
</evidence>
<name>A0A6A6HPZ5_VIRVR</name>
<feature type="active site" description="Nucleophile" evidence="1">
    <location>
        <position position="470"/>
    </location>
</feature>
<feature type="compositionally biased region" description="Low complexity" evidence="3">
    <location>
        <begin position="223"/>
        <end position="234"/>
    </location>
</feature>
<dbReference type="AlphaFoldDB" id="A0A6A6HPZ5"/>
<evidence type="ECO:0000256" key="2">
    <source>
        <dbReference type="PIRSR" id="PIRSR600246-3"/>
    </source>
</evidence>
<dbReference type="Gene3D" id="3.60.20.30">
    <property type="entry name" value="(Glycosyl)asparaginase"/>
    <property type="match status" value="1"/>
</dbReference>
<gene>
    <name evidence="4" type="ORF">EV356DRAFT_4549</name>
</gene>
<proteinExistence type="predicted"/>
<feature type="region of interest" description="Disordered" evidence="3">
    <location>
        <begin position="632"/>
        <end position="655"/>
    </location>
</feature>
<reference evidence="4" key="1">
    <citation type="journal article" date="2020" name="Stud. Mycol.">
        <title>101 Dothideomycetes genomes: a test case for predicting lifestyles and emergence of pathogens.</title>
        <authorList>
            <person name="Haridas S."/>
            <person name="Albert R."/>
            <person name="Binder M."/>
            <person name="Bloem J."/>
            <person name="Labutti K."/>
            <person name="Salamov A."/>
            <person name="Andreopoulos B."/>
            <person name="Baker S."/>
            <person name="Barry K."/>
            <person name="Bills G."/>
            <person name="Bluhm B."/>
            <person name="Cannon C."/>
            <person name="Castanera R."/>
            <person name="Culley D."/>
            <person name="Daum C."/>
            <person name="Ezra D."/>
            <person name="Gonzalez J."/>
            <person name="Henrissat B."/>
            <person name="Kuo A."/>
            <person name="Liang C."/>
            <person name="Lipzen A."/>
            <person name="Lutzoni F."/>
            <person name="Magnuson J."/>
            <person name="Mondo S."/>
            <person name="Nolan M."/>
            <person name="Ohm R."/>
            <person name="Pangilinan J."/>
            <person name="Park H.-J."/>
            <person name="Ramirez L."/>
            <person name="Alfaro M."/>
            <person name="Sun H."/>
            <person name="Tritt A."/>
            <person name="Yoshinaga Y."/>
            <person name="Zwiers L.-H."/>
            <person name="Turgeon B."/>
            <person name="Goodwin S."/>
            <person name="Spatafora J."/>
            <person name="Crous P."/>
            <person name="Grigoriev I."/>
        </authorList>
    </citation>
    <scope>NUCLEOTIDE SEQUENCE</scope>
    <source>
        <strain evidence="4">Tuck. ex Michener</strain>
    </source>
</reference>
<dbReference type="GO" id="GO:0004298">
    <property type="term" value="F:threonine-type endopeptidase activity"/>
    <property type="evidence" value="ECO:0007669"/>
    <property type="project" value="InterPro"/>
</dbReference>
<feature type="compositionally biased region" description="Acidic residues" evidence="3">
    <location>
        <begin position="440"/>
        <end position="456"/>
    </location>
</feature>
<dbReference type="PANTHER" id="PTHR10188:SF8">
    <property type="entry name" value="THREONINE ASPARTASE 1"/>
    <property type="match status" value="1"/>
</dbReference>
<feature type="compositionally biased region" description="Polar residues" evidence="3">
    <location>
        <begin position="249"/>
        <end position="271"/>
    </location>
</feature>
<feature type="compositionally biased region" description="Acidic residues" evidence="3">
    <location>
        <begin position="325"/>
        <end position="339"/>
    </location>
</feature>
<feature type="site" description="Cleavage; by autolysis" evidence="2">
    <location>
        <begin position="469"/>
        <end position="470"/>
    </location>
</feature>
<feature type="compositionally biased region" description="Low complexity" evidence="3">
    <location>
        <begin position="344"/>
        <end position="362"/>
    </location>
</feature>
<keyword evidence="4" id="KW-0378">Hydrolase</keyword>
<dbReference type="PANTHER" id="PTHR10188">
    <property type="entry name" value="L-ASPARAGINASE"/>
    <property type="match status" value="1"/>
</dbReference>
<accession>A0A6A6HPZ5</accession>
<evidence type="ECO:0000313" key="4">
    <source>
        <dbReference type="EMBL" id="KAF2239929.1"/>
    </source>
</evidence>
<sequence>MNTSVFRSTKNRKMHELPCIFVHAGAGFHSVQNENVHLSACEDSARAAMAVLRTGGSAMDAVEMAVRILEDREITNAGYGSNLSIDGTVECDSSVVDHLGRSGGAGAVPEIKNPISLARLIYEHSTKELSLRRVPPNLLVGRGAVDFAFENGMPTLPPDALISPAARERWLRWKQDLEAAEKKFRDAKRRSRAFNDPPPVASMSETGFVFGQSVKAKARSSDSRSSTSVAAVDTQQPSPPTSEARRNADMQNSDYSTANSTPMSSPGSQNIDVDMDDFIDPRGPPQSIYKHASRSALVNSTESVLDQQFVAADGLALSNGLSGDDLSDVDNPEEPDLDYGGDGSSLSSRSSKSQSTLRLPSLTPSPPGSERRSSIPPEALRLPLPDTPPEKNVESPSPRASTPLKAMRNKGSPPLPPQPTARSPLAIHFLPRSHEHVDRDIDDESRNEESPQDEEPSPGSECRTDNITDTVGAIAIDSQGHIACGASSGGIGMKYRGRIGPAALVGVGAAVVPADDNDKSRTSVAAVTSGTGEHMATTMAATLCAERLYQGVKKVKGGGYEHVEDDEALRAMIETDFMGHPSVKNSKSLGALGMLCAKKTREGVMLYFAHNTDSFALASMHAEDDVPHLTMSRSAHPGAIAQGARPIRYKRKPKS</sequence>
<dbReference type="InterPro" id="IPR029055">
    <property type="entry name" value="Ntn_hydrolases_N"/>
</dbReference>
<feature type="region of interest" description="Disordered" evidence="3">
    <location>
        <begin position="184"/>
        <end position="205"/>
    </location>
</feature>
<feature type="region of interest" description="Disordered" evidence="3">
    <location>
        <begin position="323"/>
        <end position="423"/>
    </location>
</feature>
<dbReference type="Proteomes" id="UP000800092">
    <property type="component" value="Unassembled WGS sequence"/>
</dbReference>
<organism evidence="4 5">
    <name type="scientific">Viridothelium virens</name>
    <name type="common">Speckled blister lichen</name>
    <name type="synonym">Trypethelium virens</name>
    <dbReference type="NCBI Taxonomy" id="1048519"/>
    <lineage>
        <taxon>Eukaryota</taxon>
        <taxon>Fungi</taxon>
        <taxon>Dikarya</taxon>
        <taxon>Ascomycota</taxon>
        <taxon>Pezizomycotina</taxon>
        <taxon>Dothideomycetes</taxon>
        <taxon>Dothideomycetes incertae sedis</taxon>
        <taxon>Trypetheliales</taxon>
        <taxon>Trypetheliaceae</taxon>
        <taxon>Viridothelium</taxon>
    </lineage>
</organism>
<dbReference type="CDD" id="cd04514">
    <property type="entry name" value="Taspase1_like"/>
    <property type="match status" value="2"/>
</dbReference>
<dbReference type="EMBL" id="ML991771">
    <property type="protein sequence ID" value="KAF2239929.1"/>
    <property type="molecule type" value="Genomic_DNA"/>
</dbReference>
<dbReference type="Pfam" id="PF01112">
    <property type="entry name" value="Asparaginase_2"/>
    <property type="match status" value="2"/>
</dbReference>
<feature type="region of interest" description="Disordered" evidence="3">
    <location>
        <begin position="219"/>
        <end position="287"/>
    </location>
</feature>
<dbReference type="GO" id="GO:0005737">
    <property type="term" value="C:cytoplasm"/>
    <property type="evidence" value="ECO:0007669"/>
    <property type="project" value="TreeGrafter"/>
</dbReference>
<dbReference type="OrthoDB" id="77601at2759"/>
<dbReference type="FunFam" id="3.60.20.30:FF:000007">
    <property type="entry name" value="Similar to threonine aspartase"/>
    <property type="match status" value="1"/>
</dbReference>